<proteinExistence type="predicted"/>
<comment type="caution">
    <text evidence="1">The sequence shown here is derived from an EMBL/GenBank/DDBJ whole genome shotgun (WGS) entry which is preliminary data.</text>
</comment>
<reference evidence="1 2" key="1">
    <citation type="journal article" date="2018" name="MBio">
        <title>Comparative Genomics Reveals the Core Gene Toolbox for the Fungus-Insect Symbiosis.</title>
        <authorList>
            <person name="Wang Y."/>
            <person name="Stata M."/>
            <person name="Wang W."/>
            <person name="Stajich J.E."/>
            <person name="White M.M."/>
            <person name="Moncalvo J.M."/>
        </authorList>
    </citation>
    <scope>NUCLEOTIDE SEQUENCE [LARGE SCALE GENOMIC DNA]</scope>
    <source>
        <strain evidence="1 2">SC-DP-2</strain>
    </source>
</reference>
<organism evidence="1 2">
    <name type="scientific">Smittium megazygosporum</name>
    <dbReference type="NCBI Taxonomy" id="133381"/>
    <lineage>
        <taxon>Eukaryota</taxon>
        <taxon>Fungi</taxon>
        <taxon>Fungi incertae sedis</taxon>
        <taxon>Zoopagomycota</taxon>
        <taxon>Kickxellomycotina</taxon>
        <taxon>Harpellomycetes</taxon>
        <taxon>Harpellales</taxon>
        <taxon>Legeriomycetaceae</taxon>
        <taxon>Smittium</taxon>
    </lineage>
</organism>
<sequence length="1609" mass="185620">MFFPRLPSKLKGDLIPSIQNNIPLTNKSSNSTVFLALQRRRRLLSRNSTKFGSFRYFNSPNFLSNPSPVLFNAIPCTFSLPTINNYKSSYSTHKHNVPKINNLEPNLWVNQMLFSVSGTQINKILSFLKFSGFLEPQEYEKAHNKYSQIYPLYSTSLPLCNPNLNIHEQYESYNLLLNNKSSNVYSDSDLLLLEITSFTQNVAILKSILDSCKFELPNESLYMLMEFYSHIELFLFVLDNMIKESPLSLNSTHNRSTLRDIFFNNQKFKIEQMFYHPENSFSGKIKASSKIRTSTLHTTNSLNQLSRDDNISDDITDNFLKSINISLNQADYESSADPWEHYLANLNIILPKEALKKPFIQYFTQDKNNSNIESKSSKISSELLKSRTFTKNVYIFKALEMLYSGFSLPTFQSLKEKDKLALLDSIECIVEALSVLGFSEDIEKIVSIYYPHNSFPKSSIYNNDIPEIPLNNPVSLQETIQSMDEKTSSLFLLSLRNSLQFEKEEWAYRNFLDRWKSKLDSISSLNNTQLRKYEVHTARIKEGTITAQHIYTLISRNEIEGAYITAKGATSAALLILPISLYNNVLKSLLESHKFEYALDLLKCLTNTQKEKELATLELEPILLKPCMPNPNKDTFEIVLQNILLYIDNPPVSLLTSENKEPQEKSKAKFKRKMINSIIDIWGQMELFPDIPISGSIKAAIFKQIAIQIDRSIQFGSEVGLPKNSIQHMHFAINVAESVVKHAYQKLEDGSYLNPKFISHLFDRVSYYTIELSKMDQTVSNIAEIASNLVIPFSGTPEDISPVLNANHWNTSVVLFCIKTLCKNSFANKSYITQLCMFYEELILSKVSLTTRILQHVYTSFVNLIYPTLIKDKDEFPVYFGPGFWSMIAISSCNHNKSKNYDFDANLNVLSYSSGSNKPHIVYSQLESPESVIKTFLYVLSFWKKEIVQRDISISTLVDNPFVLAMKRYVNKIFYQFGTNARFNSKTFTLEPWTQEVPYSPTEQTQHMVWNSASADRSIKLYRTCESKDFMRAWKLYNGMVEDKLIISPNALESLFRVIYCYEDANKKYRYFDVDKILSKLIPNMQNSILKSLTNKDISDDFGFKYYALTEALITRVVAKEGKVLESCKRYARLLSLNAQPDFYTVFSILNALHKSENGSRILFEFGNVLFPNRKVIFAEKFENNPSLSNSVLDEIGYKSEKASQKDYDNQLKALYLLEASFSILDNDPRAAVLQNIPSHLINFILELIIETKNKESFLVLLNYVLRFSKSEFLNYFRFDKYAESEFQSIDALSGYTWRLIIQAGFSCDVPLIAASGFENYRKVLKIKRKRLECSQEYENIRPSIKDKLITSNLNSLPFCADPYNALILNISQRPDKVKHAETNINSVWEVLFIMNQDQVSPNIETYLLLLKSIYEDPQKAFKEYSHIISKLNQRDSNLDSSVLNRATLRASIRNLDFLFPSGHEHIRLVDIKNRNQINLLTKDAKLRDTYSLDVNFGIALAESVLCCACTLFRHLNNFILTDRPIYRNNPVNLDAEKFESNLLNHVQGPSLLEYQKPKPLEMTNSKDYLTEIKEVFNIVLNIYQKYGAKNDEYQRRIEQIKEHAERII</sequence>
<dbReference type="EMBL" id="MBFS01002065">
    <property type="protein sequence ID" value="PVV00352.1"/>
    <property type="molecule type" value="Genomic_DNA"/>
</dbReference>
<protein>
    <submittedName>
        <fullName evidence="1">Uncharacterized protein</fullName>
    </submittedName>
</protein>
<evidence type="ECO:0000313" key="1">
    <source>
        <dbReference type="EMBL" id="PVV00352.1"/>
    </source>
</evidence>
<name>A0A2T9Z727_9FUNG</name>
<dbReference type="Proteomes" id="UP000245609">
    <property type="component" value="Unassembled WGS sequence"/>
</dbReference>
<dbReference type="OrthoDB" id="5587999at2759"/>
<evidence type="ECO:0000313" key="2">
    <source>
        <dbReference type="Proteomes" id="UP000245609"/>
    </source>
</evidence>
<gene>
    <name evidence="1" type="ORF">BB560_005273</name>
</gene>
<keyword evidence="2" id="KW-1185">Reference proteome</keyword>
<dbReference type="STRING" id="133381.A0A2T9Z727"/>
<accession>A0A2T9Z727</accession>